<organism evidence="2 3">
    <name type="scientific">Dryococelus australis</name>
    <dbReference type="NCBI Taxonomy" id="614101"/>
    <lineage>
        <taxon>Eukaryota</taxon>
        <taxon>Metazoa</taxon>
        <taxon>Ecdysozoa</taxon>
        <taxon>Arthropoda</taxon>
        <taxon>Hexapoda</taxon>
        <taxon>Insecta</taxon>
        <taxon>Pterygota</taxon>
        <taxon>Neoptera</taxon>
        <taxon>Polyneoptera</taxon>
        <taxon>Phasmatodea</taxon>
        <taxon>Verophasmatodea</taxon>
        <taxon>Anareolatae</taxon>
        <taxon>Phasmatidae</taxon>
        <taxon>Eurycanthinae</taxon>
        <taxon>Dryococelus</taxon>
    </lineage>
</organism>
<evidence type="ECO:0000313" key="2">
    <source>
        <dbReference type="EMBL" id="KAJ8870826.1"/>
    </source>
</evidence>
<comment type="caution">
    <text evidence="2">The sequence shown here is derived from an EMBL/GenBank/DDBJ whole genome shotgun (WGS) entry which is preliminary data.</text>
</comment>
<keyword evidence="3" id="KW-1185">Reference proteome</keyword>
<proteinExistence type="predicted"/>
<sequence length="293" mass="33413">MGVKRRDPRENPLTSRHRPARFPRAKIRERREPKPVSPRWRRLTDVESVVAELLDLSPLKPGSNPGRVTPDFRKWESWLTMPLAKEPETLKQLFSHLPGKPLPKQVSLRLAETVIQPDRRHRERERERETLQRPDSTPPEGLTSGRQGKDFLAGNPSERKCNPEGGMPNEVADKTNTDTSRGGRALGMRASLETFKWIADATRQTCRHLGWISLRLLFLFPCCRAGRGGAAGKLLTSHHWRNGFASRWARPMHFRMWESCRMMTLAGGFSRGSPVSPAFVVCLRRFTAGSYFS</sequence>
<name>A0ABQ9GGK1_9NEOP</name>
<feature type="compositionally biased region" description="Basic residues" evidence="1">
    <location>
        <begin position="15"/>
        <end position="28"/>
    </location>
</feature>
<evidence type="ECO:0000313" key="3">
    <source>
        <dbReference type="Proteomes" id="UP001159363"/>
    </source>
</evidence>
<protein>
    <submittedName>
        <fullName evidence="2">Uncharacterized protein</fullName>
    </submittedName>
</protein>
<dbReference type="EMBL" id="JARBHB010000012">
    <property type="protein sequence ID" value="KAJ8870826.1"/>
    <property type="molecule type" value="Genomic_DNA"/>
</dbReference>
<feature type="region of interest" description="Disordered" evidence="1">
    <location>
        <begin position="1"/>
        <end position="38"/>
    </location>
</feature>
<accession>A0ABQ9GGK1</accession>
<evidence type="ECO:0000256" key="1">
    <source>
        <dbReference type="SAM" id="MobiDB-lite"/>
    </source>
</evidence>
<gene>
    <name evidence="2" type="ORF">PR048_027125</name>
</gene>
<reference evidence="2 3" key="1">
    <citation type="submission" date="2023-02" db="EMBL/GenBank/DDBJ databases">
        <title>LHISI_Scaffold_Assembly.</title>
        <authorList>
            <person name="Stuart O.P."/>
            <person name="Cleave R."/>
            <person name="Magrath M.J.L."/>
            <person name="Mikheyev A.S."/>
        </authorList>
    </citation>
    <scope>NUCLEOTIDE SEQUENCE [LARGE SCALE GENOMIC DNA]</scope>
    <source>
        <strain evidence="2">Daus_M_001</strain>
        <tissue evidence="2">Leg muscle</tissue>
    </source>
</reference>
<dbReference type="Proteomes" id="UP001159363">
    <property type="component" value="Chromosome 11"/>
</dbReference>
<feature type="compositionally biased region" description="Basic and acidic residues" evidence="1">
    <location>
        <begin position="117"/>
        <end position="132"/>
    </location>
</feature>
<feature type="compositionally biased region" description="Basic and acidic residues" evidence="1">
    <location>
        <begin position="1"/>
        <end position="10"/>
    </location>
</feature>
<feature type="region of interest" description="Disordered" evidence="1">
    <location>
        <begin position="114"/>
        <end position="183"/>
    </location>
</feature>